<protein>
    <recommendedName>
        <fullName evidence="4">Lactobacillus up-regulated protein</fullName>
    </recommendedName>
</protein>
<dbReference type="RefSeq" id="XP_033431035.1">
    <property type="nucleotide sequence ID" value="XM_033565278.1"/>
</dbReference>
<evidence type="ECO:0000313" key="3">
    <source>
        <dbReference type="Proteomes" id="UP000324241"/>
    </source>
</evidence>
<keyword evidence="1" id="KW-0732">Signal</keyword>
<dbReference type="Proteomes" id="UP000324241">
    <property type="component" value="Unassembled WGS sequence"/>
</dbReference>
<feature type="chain" id="PRO_5024427153" description="Lactobacillus up-regulated protein" evidence="1">
    <location>
        <begin position="19"/>
        <end position="180"/>
    </location>
</feature>
<dbReference type="AlphaFoldDB" id="A0A5M9N239"/>
<gene>
    <name evidence="2" type="ORF">ATNIH1004_000570</name>
</gene>
<reference evidence="2 3" key="1">
    <citation type="submission" date="2019-08" db="EMBL/GenBank/DDBJ databases">
        <title>The genome sequence of a newly discovered highly antifungal drug resistant Aspergillus species, Aspergillus tanneri NIH 1004.</title>
        <authorList>
            <person name="Mounaud S."/>
            <person name="Singh I."/>
            <person name="Joardar V."/>
            <person name="Pakala S."/>
            <person name="Pakala S."/>
            <person name="Venepally P."/>
            <person name="Chung J.K."/>
            <person name="Losada L."/>
            <person name="Nierman W.C."/>
        </authorList>
    </citation>
    <scope>NUCLEOTIDE SEQUENCE [LARGE SCALE GENOMIC DNA]</scope>
    <source>
        <strain evidence="2 3">NIH1004</strain>
    </source>
</reference>
<sequence length="180" mass="19816">MYSFLIAVLGLIATSSLAAPKVLAQSGSSAWEAMNKMKMDPKGYFHIANDGVARSYDGNDIVIDYVPLSNDQLMQLLSNLPEPWQKELDHLHSIFDGVDGLQVVDENQLLNPPAWLRRIVDREAPRSRNPKRDVESLLEARDWYCVGQPCTDSSACQMLGCSGCAYVDEIMPGGGGVCRP</sequence>
<dbReference type="EMBL" id="QUQM01000002">
    <property type="protein sequence ID" value="KAA8651674.1"/>
    <property type="molecule type" value="Genomic_DNA"/>
</dbReference>
<organism evidence="2 3">
    <name type="scientific">Aspergillus tanneri</name>
    <dbReference type="NCBI Taxonomy" id="1220188"/>
    <lineage>
        <taxon>Eukaryota</taxon>
        <taxon>Fungi</taxon>
        <taxon>Dikarya</taxon>
        <taxon>Ascomycota</taxon>
        <taxon>Pezizomycotina</taxon>
        <taxon>Eurotiomycetes</taxon>
        <taxon>Eurotiomycetidae</taxon>
        <taxon>Eurotiales</taxon>
        <taxon>Aspergillaceae</taxon>
        <taxon>Aspergillus</taxon>
        <taxon>Aspergillus subgen. Circumdati</taxon>
    </lineage>
</organism>
<feature type="signal peptide" evidence="1">
    <location>
        <begin position="1"/>
        <end position="18"/>
    </location>
</feature>
<evidence type="ECO:0000313" key="2">
    <source>
        <dbReference type="EMBL" id="KAA8651674.1"/>
    </source>
</evidence>
<evidence type="ECO:0000256" key="1">
    <source>
        <dbReference type="SAM" id="SignalP"/>
    </source>
</evidence>
<name>A0A5M9N239_9EURO</name>
<dbReference type="OrthoDB" id="3660917at2759"/>
<evidence type="ECO:0008006" key="4">
    <source>
        <dbReference type="Google" id="ProtNLM"/>
    </source>
</evidence>
<proteinExistence type="predicted"/>
<dbReference type="VEuPathDB" id="FungiDB:EYZ11_009281"/>
<accession>A0A5M9N239</accession>
<dbReference type="GeneID" id="54323272"/>
<comment type="caution">
    <text evidence="2">The sequence shown here is derived from an EMBL/GenBank/DDBJ whole genome shotgun (WGS) entry which is preliminary data.</text>
</comment>